<sequence length="106" mass="11722">WIQAGYSSNYPLAAVDVDACKLANLPKIILRYNELNKLTVDETIAAPKERKQILSKIARNPLPIPAEITAKDIMTATDQLNKMDKVYTEGVVIGDIKILVIREGEG</sequence>
<accession>X0XL76</accession>
<comment type="caution">
    <text evidence="1">The sequence shown here is derived from an EMBL/GenBank/DDBJ whole genome shotgun (WGS) entry which is preliminary data.</text>
</comment>
<protein>
    <submittedName>
        <fullName evidence="1">Uncharacterized protein</fullName>
    </submittedName>
</protein>
<dbReference type="AlphaFoldDB" id="X0XL76"/>
<dbReference type="EMBL" id="BARS01052600">
    <property type="protein sequence ID" value="GAG43914.1"/>
    <property type="molecule type" value="Genomic_DNA"/>
</dbReference>
<feature type="non-terminal residue" evidence="1">
    <location>
        <position position="1"/>
    </location>
</feature>
<organism evidence="1">
    <name type="scientific">marine sediment metagenome</name>
    <dbReference type="NCBI Taxonomy" id="412755"/>
    <lineage>
        <taxon>unclassified sequences</taxon>
        <taxon>metagenomes</taxon>
        <taxon>ecological metagenomes</taxon>
    </lineage>
</organism>
<evidence type="ECO:0000313" key="1">
    <source>
        <dbReference type="EMBL" id="GAG43914.1"/>
    </source>
</evidence>
<reference evidence="1" key="1">
    <citation type="journal article" date="2014" name="Front. Microbiol.">
        <title>High frequency of phylogenetically diverse reductive dehalogenase-homologous genes in deep subseafloor sedimentary metagenomes.</title>
        <authorList>
            <person name="Kawai M."/>
            <person name="Futagami T."/>
            <person name="Toyoda A."/>
            <person name="Takaki Y."/>
            <person name="Nishi S."/>
            <person name="Hori S."/>
            <person name="Arai W."/>
            <person name="Tsubouchi T."/>
            <person name="Morono Y."/>
            <person name="Uchiyama I."/>
            <person name="Ito T."/>
            <person name="Fujiyama A."/>
            <person name="Inagaki F."/>
            <person name="Takami H."/>
        </authorList>
    </citation>
    <scope>NUCLEOTIDE SEQUENCE</scope>
    <source>
        <strain evidence="1">Expedition CK06-06</strain>
    </source>
</reference>
<gene>
    <name evidence="1" type="ORF">S01H1_78181</name>
</gene>
<proteinExistence type="predicted"/>
<name>X0XL76_9ZZZZ</name>